<dbReference type="EMBL" id="FOYD01000001">
    <property type="protein sequence ID" value="SFQ60960.1"/>
    <property type="molecule type" value="Genomic_DNA"/>
</dbReference>
<name>A0A1I5ZX31_9GAMM</name>
<feature type="domain" description="Water stress and hypersensitive response" evidence="1">
    <location>
        <begin position="34"/>
        <end position="152"/>
    </location>
</feature>
<reference evidence="2 3" key="1">
    <citation type="submission" date="2016-10" db="EMBL/GenBank/DDBJ databases">
        <authorList>
            <person name="de Groot N.N."/>
        </authorList>
    </citation>
    <scope>NUCLEOTIDE SEQUENCE [LARGE SCALE GENOMIC DNA]</scope>
    <source>
        <strain evidence="2 3">JCM 18415</strain>
    </source>
</reference>
<dbReference type="InterPro" id="IPR013990">
    <property type="entry name" value="WHy-dom"/>
</dbReference>
<evidence type="ECO:0000259" key="1">
    <source>
        <dbReference type="SMART" id="SM00769"/>
    </source>
</evidence>
<dbReference type="GO" id="GO:0009269">
    <property type="term" value="P:response to desiccation"/>
    <property type="evidence" value="ECO:0007669"/>
    <property type="project" value="InterPro"/>
</dbReference>
<accession>A0A1I5ZX31</accession>
<dbReference type="SMART" id="SM00769">
    <property type="entry name" value="WHy"/>
    <property type="match status" value="1"/>
</dbReference>
<dbReference type="RefSeq" id="WP_090536406.1">
    <property type="nucleotide sequence ID" value="NZ_FOYD01000001.1"/>
</dbReference>
<sequence>MMLRSTGLTLLMLLGLFSLQGCAMFSRSYSEPEVTLANVEMLKANLWEQSFRLRMRVDNPNDRSLPVRGMQYQVYLNGMRLATGVADRHFTVPAYGSEYFDLTVRSNLWRHLGGLLDMVEHQQPVDYRISGHINTGLFWARRLTLDEQGTLAPADLNLKR</sequence>
<evidence type="ECO:0000313" key="3">
    <source>
        <dbReference type="Proteomes" id="UP000242815"/>
    </source>
</evidence>
<proteinExistence type="predicted"/>
<protein>
    <submittedName>
        <fullName evidence="2">LEA14-like dessication related protein</fullName>
    </submittedName>
</protein>
<dbReference type="STRING" id="1002526.SAMN05216578_101378"/>
<dbReference type="PROSITE" id="PS51257">
    <property type="entry name" value="PROKAR_LIPOPROTEIN"/>
    <property type="match status" value="1"/>
</dbReference>
<evidence type="ECO:0000313" key="2">
    <source>
        <dbReference type="EMBL" id="SFQ60960.1"/>
    </source>
</evidence>
<organism evidence="2 3">
    <name type="scientific">Halopseudomonas formosensis</name>
    <dbReference type="NCBI Taxonomy" id="1002526"/>
    <lineage>
        <taxon>Bacteria</taxon>
        <taxon>Pseudomonadati</taxon>
        <taxon>Pseudomonadota</taxon>
        <taxon>Gammaproteobacteria</taxon>
        <taxon>Pseudomonadales</taxon>
        <taxon>Pseudomonadaceae</taxon>
        <taxon>Halopseudomonas</taxon>
    </lineage>
</organism>
<dbReference type="OrthoDB" id="369213at2"/>
<dbReference type="InterPro" id="IPR004864">
    <property type="entry name" value="LEA_2"/>
</dbReference>
<dbReference type="Pfam" id="PF03168">
    <property type="entry name" value="LEA_2"/>
    <property type="match status" value="1"/>
</dbReference>
<dbReference type="Proteomes" id="UP000242815">
    <property type="component" value="Unassembled WGS sequence"/>
</dbReference>
<dbReference type="Gene3D" id="2.60.40.1820">
    <property type="match status" value="1"/>
</dbReference>
<gene>
    <name evidence="2" type="ORF">SAMN05216578_101378</name>
</gene>
<dbReference type="SUPFAM" id="SSF117070">
    <property type="entry name" value="LEA14-like"/>
    <property type="match status" value="1"/>
</dbReference>
<dbReference type="AlphaFoldDB" id="A0A1I5ZX31"/>